<name>L8JQW0_9BACT</name>
<organism evidence="2 3">
    <name type="scientific">Fulvivirga imtechensis AK7</name>
    <dbReference type="NCBI Taxonomy" id="1237149"/>
    <lineage>
        <taxon>Bacteria</taxon>
        <taxon>Pseudomonadati</taxon>
        <taxon>Bacteroidota</taxon>
        <taxon>Cytophagia</taxon>
        <taxon>Cytophagales</taxon>
        <taxon>Fulvivirgaceae</taxon>
        <taxon>Fulvivirga</taxon>
    </lineage>
</organism>
<sequence>MKALKEHKECQLSVIAFGTHLSPFHGHTVNQILEDGFSVDYRINSLLINDDANSISTAVALTSLKFAEFWQNHAQDFDAVFCLGDRYEMFAAVTSGIPYGIKFAHLHGGETTLGAIDNIYRHAISLASHWHFTAHDSFSERIAQIIGSRDRVITVGALGLDNLENLCLLSKEEFFKKWNIDINIPSILITVHPETVDIKHMEQRNDALINALNQLVKKYQLIITMPNADTFGTELRRRILTFREKYVNELKLVENFGTQSYFTCMKYSSFLLGNTSSGIIEAASFQKYVINLGDRQKGRMSGDNVVHVPFGEKLILNAVGQIEKKQQYEGGNIYYQGGAVKKILKEIFR</sequence>
<proteinExistence type="predicted"/>
<dbReference type="Gene3D" id="3.40.50.2000">
    <property type="entry name" value="Glycogen Phosphorylase B"/>
    <property type="match status" value="2"/>
</dbReference>
<comment type="caution">
    <text evidence="2">The sequence shown here is derived from an EMBL/GenBank/DDBJ whole genome shotgun (WGS) entry which is preliminary data.</text>
</comment>
<evidence type="ECO:0000313" key="3">
    <source>
        <dbReference type="Proteomes" id="UP000011135"/>
    </source>
</evidence>
<dbReference type="GO" id="GO:0006047">
    <property type="term" value="P:UDP-N-acetylglucosamine metabolic process"/>
    <property type="evidence" value="ECO:0007669"/>
    <property type="project" value="InterPro"/>
</dbReference>
<reference evidence="2 3" key="1">
    <citation type="submission" date="2012-12" db="EMBL/GenBank/DDBJ databases">
        <title>Genome assembly of Fulvivirga imtechensis AK7.</title>
        <authorList>
            <person name="Nupur N."/>
            <person name="Khatri I."/>
            <person name="Kumar R."/>
            <person name="Subramanian S."/>
            <person name="Pinnaka A."/>
        </authorList>
    </citation>
    <scope>NUCLEOTIDE SEQUENCE [LARGE SCALE GENOMIC DNA]</scope>
    <source>
        <strain evidence="2 3">AK7</strain>
    </source>
</reference>
<dbReference type="InterPro" id="IPR020004">
    <property type="entry name" value="UDP-GlcNAc_Epase"/>
</dbReference>
<evidence type="ECO:0000313" key="2">
    <source>
        <dbReference type="EMBL" id="ELR70603.1"/>
    </source>
</evidence>
<dbReference type="NCBIfam" id="TIGR03568">
    <property type="entry name" value="NeuC_NnaA"/>
    <property type="match status" value="1"/>
</dbReference>
<dbReference type="PANTHER" id="PTHR43174:SF3">
    <property type="entry name" value="UDP-N-ACETYLGLUCOSAMINE 2-EPIMERASE"/>
    <property type="match status" value="1"/>
</dbReference>
<dbReference type="InterPro" id="IPR003331">
    <property type="entry name" value="UDP_GlcNAc_Epimerase_2_dom"/>
</dbReference>
<dbReference type="eggNOG" id="COG0381">
    <property type="taxonomic scope" value="Bacteria"/>
</dbReference>
<dbReference type="STRING" id="1237149.C900_03584"/>
<dbReference type="Proteomes" id="UP000011135">
    <property type="component" value="Unassembled WGS sequence"/>
</dbReference>
<accession>L8JQW0</accession>
<dbReference type="EMBL" id="AMZN01000051">
    <property type="protein sequence ID" value="ELR70603.1"/>
    <property type="molecule type" value="Genomic_DNA"/>
</dbReference>
<keyword evidence="3" id="KW-1185">Reference proteome</keyword>
<dbReference type="PATRIC" id="fig|1237149.3.peg.3344"/>
<dbReference type="AlphaFoldDB" id="L8JQW0"/>
<feature type="domain" description="UDP-N-acetylglucosamine 2-epimerase" evidence="1">
    <location>
        <begin position="2"/>
        <end position="346"/>
    </location>
</feature>
<protein>
    <submittedName>
        <fullName evidence="2">UDP-N-acetylglucosamine 2-epimerase</fullName>
    </submittedName>
</protein>
<dbReference type="PANTHER" id="PTHR43174">
    <property type="entry name" value="UDP-N-ACETYLGLUCOSAMINE 2-EPIMERASE"/>
    <property type="match status" value="1"/>
</dbReference>
<dbReference type="GO" id="GO:0004553">
    <property type="term" value="F:hydrolase activity, hydrolyzing O-glycosyl compounds"/>
    <property type="evidence" value="ECO:0007669"/>
    <property type="project" value="InterPro"/>
</dbReference>
<dbReference type="InterPro" id="IPR029767">
    <property type="entry name" value="WecB-like"/>
</dbReference>
<gene>
    <name evidence="2" type="ORF">C900_03584</name>
</gene>
<dbReference type="Pfam" id="PF02350">
    <property type="entry name" value="Epimerase_2"/>
    <property type="match status" value="1"/>
</dbReference>
<evidence type="ECO:0000259" key="1">
    <source>
        <dbReference type="Pfam" id="PF02350"/>
    </source>
</evidence>
<dbReference type="SUPFAM" id="SSF53756">
    <property type="entry name" value="UDP-Glycosyltransferase/glycogen phosphorylase"/>
    <property type="match status" value="1"/>
</dbReference>